<dbReference type="HOGENOM" id="CLU_2261030_0_0_5"/>
<keyword evidence="1" id="KW-1133">Transmembrane helix</keyword>
<gene>
    <name evidence="2" type="ordered locus">PB2503_08899</name>
</gene>
<reference evidence="2 3" key="2">
    <citation type="journal article" date="2011" name="J. Bacteriol.">
        <title>Complete genome sequence of strain HTCC2503T of Parvularcula bermudensis, the type species of the order "Parvularculales" in the class Alphaproteobacteria.</title>
        <authorList>
            <person name="Oh H.M."/>
            <person name="Kang I."/>
            <person name="Vergin K.L."/>
            <person name="Kang D."/>
            <person name="Rhee K.H."/>
            <person name="Giovannoni S.J."/>
            <person name="Cho J.C."/>
        </authorList>
    </citation>
    <scope>NUCLEOTIDE SEQUENCE [LARGE SCALE GENOMIC DNA]</scope>
    <source>
        <strain evidence="3">ATCC BAA-594 / HTCC2503 / KCTC 12087</strain>
    </source>
</reference>
<keyword evidence="1" id="KW-0812">Transmembrane</keyword>
<dbReference type="Proteomes" id="UP000001302">
    <property type="component" value="Chromosome"/>
</dbReference>
<dbReference type="STRING" id="314260.PB2503_08899"/>
<reference evidence="3" key="1">
    <citation type="submission" date="2010-08" db="EMBL/GenBank/DDBJ databases">
        <title>Genome sequence of Parvularcula bermudensis HTCC2503.</title>
        <authorList>
            <person name="Kang D.-M."/>
            <person name="Oh H.-M."/>
            <person name="Cho J.-C."/>
        </authorList>
    </citation>
    <scope>NUCLEOTIDE SEQUENCE [LARGE SCALE GENOMIC DNA]</scope>
    <source>
        <strain evidence="3">ATCC BAA-594 / HTCC2503 / KCTC 12087</strain>
    </source>
</reference>
<evidence type="ECO:0000256" key="1">
    <source>
        <dbReference type="SAM" id="Phobius"/>
    </source>
</evidence>
<dbReference type="EMBL" id="CP002156">
    <property type="protein sequence ID" value="ADM09833.1"/>
    <property type="molecule type" value="Genomic_DNA"/>
</dbReference>
<keyword evidence="1" id="KW-0472">Membrane</keyword>
<proteinExistence type="predicted"/>
<protein>
    <submittedName>
        <fullName evidence="2">Uncharacterized protein</fullName>
    </submittedName>
</protein>
<sequence length="103" mass="11931">MKMDRFDRYDFGRYRAIAHEIREEDWVTVKKAVKDALDDLPQSEGRITIILDPEGITIDQPERSRRPRRRIAKSVAITLFALGVLADLLDLIDSDTFWKLVTG</sequence>
<accession>E0TCE3</accession>
<evidence type="ECO:0000313" key="2">
    <source>
        <dbReference type="EMBL" id="ADM09833.1"/>
    </source>
</evidence>
<keyword evidence="3" id="KW-1185">Reference proteome</keyword>
<organism evidence="2 3">
    <name type="scientific">Parvularcula bermudensis (strain ATCC BAA-594 / HTCC2503 / KCTC 12087)</name>
    <dbReference type="NCBI Taxonomy" id="314260"/>
    <lineage>
        <taxon>Bacteria</taxon>
        <taxon>Pseudomonadati</taxon>
        <taxon>Pseudomonadota</taxon>
        <taxon>Alphaproteobacteria</taxon>
        <taxon>Parvularculales</taxon>
        <taxon>Parvularculaceae</taxon>
        <taxon>Parvularcula</taxon>
    </lineage>
</organism>
<dbReference type="AlphaFoldDB" id="E0TCE3"/>
<evidence type="ECO:0000313" key="3">
    <source>
        <dbReference type="Proteomes" id="UP000001302"/>
    </source>
</evidence>
<feature type="transmembrane region" description="Helical" evidence="1">
    <location>
        <begin position="71"/>
        <end position="92"/>
    </location>
</feature>
<name>E0TCE3_PARBH</name>
<dbReference type="KEGG" id="pbr:PB2503_08899"/>